<reference evidence="3" key="1">
    <citation type="submission" date="2016-03" db="EMBL/GenBank/DDBJ databases">
        <authorList>
            <person name="Guldener U."/>
        </authorList>
    </citation>
    <scope>NUCLEOTIDE SEQUENCE [LARGE SCALE GENOMIC DNA]</scope>
</reference>
<dbReference type="InterPro" id="IPR000210">
    <property type="entry name" value="BTB/POZ_dom"/>
</dbReference>
<proteinExistence type="predicted"/>
<accession>A0A1E1MNZ7</accession>
<evidence type="ECO:0000313" key="2">
    <source>
        <dbReference type="EMBL" id="CZT50799.1"/>
    </source>
</evidence>
<feature type="domain" description="BTB" evidence="1">
    <location>
        <begin position="15"/>
        <end position="82"/>
    </location>
</feature>
<gene>
    <name evidence="2" type="ORF">RSE6_11852</name>
</gene>
<dbReference type="EMBL" id="FJVC01000451">
    <property type="protein sequence ID" value="CZT50799.1"/>
    <property type="molecule type" value="Genomic_DNA"/>
</dbReference>
<evidence type="ECO:0000259" key="1">
    <source>
        <dbReference type="PROSITE" id="PS50097"/>
    </source>
</evidence>
<organism evidence="2 3">
    <name type="scientific">Rhynchosporium secalis</name>
    <name type="common">Barley scald fungus</name>
    <dbReference type="NCBI Taxonomy" id="38038"/>
    <lineage>
        <taxon>Eukaryota</taxon>
        <taxon>Fungi</taxon>
        <taxon>Dikarya</taxon>
        <taxon>Ascomycota</taxon>
        <taxon>Pezizomycotina</taxon>
        <taxon>Leotiomycetes</taxon>
        <taxon>Helotiales</taxon>
        <taxon>Ploettnerulaceae</taxon>
        <taxon>Rhynchosporium</taxon>
    </lineage>
</organism>
<dbReference type="Pfam" id="PF00651">
    <property type="entry name" value="BTB"/>
    <property type="match status" value="1"/>
</dbReference>
<dbReference type="AlphaFoldDB" id="A0A1E1MNZ7"/>
<dbReference type="PROSITE" id="PS50097">
    <property type="entry name" value="BTB"/>
    <property type="match status" value="1"/>
</dbReference>
<dbReference type="CDD" id="cd18186">
    <property type="entry name" value="BTB_POZ_ZBTB_KLHL-like"/>
    <property type="match status" value="1"/>
</dbReference>
<dbReference type="Gene3D" id="3.30.710.10">
    <property type="entry name" value="Potassium Channel Kv1.1, Chain A"/>
    <property type="match status" value="1"/>
</dbReference>
<name>A0A1E1MNZ7_RHYSE</name>
<dbReference type="InterPro" id="IPR011333">
    <property type="entry name" value="SKP1/BTB/POZ_sf"/>
</dbReference>
<dbReference type="PANTHER" id="PTHR47843">
    <property type="entry name" value="BTB DOMAIN-CONTAINING PROTEIN-RELATED"/>
    <property type="match status" value="1"/>
</dbReference>
<dbReference type="PANTHER" id="PTHR47843:SF5">
    <property type="entry name" value="BTB_POZ DOMAIN PROTEIN"/>
    <property type="match status" value="1"/>
</dbReference>
<evidence type="ECO:0000313" key="3">
    <source>
        <dbReference type="Proteomes" id="UP000177625"/>
    </source>
</evidence>
<protein>
    <recommendedName>
        <fullName evidence="1">BTB domain-containing protein</fullName>
    </recommendedName>
</protein>
<dbReference type="SUPFAM" id="SSF54695">
    <property type="entry name" value="POZ domain"/>
    <property type="match status" value="1"/>
</dbReference>
<dbReference type="Proteomes" id="UP000177625">
    <property type="component" value="Unassembled WGS sequence"/>
</dbReference>
<keyword evidence="3" id="KW-1185">Reference proteome</keyword>
<sequence>MTSITASMFSTWKYTDLLIKCKGKEWKVHRAIVCLQSKPLASAIDGKFKEAMTGEINLYGNEPEIVQCMLQFLYTSDYKDGSIEVMTQAITNAPESAETPPRTSIKKRKVAKAKVVKISDPHELVATSAFVSPSIITHENSAAPLINAKVYIIGDQLDIQALKKLAKVKYEALVSEPWNSDSFMTSLELLYKETSEDDRVMREAAIKIAGQHAKELCDRGEFISLCK</sequence>